<dbReference type="NCBIfam" id="TIGR01356">
    <property type="entry name" value="aroA"/>
    <property type="match status" value="1"/>
</dbReference>
<dbReference type="InterPro" id="IPR013792">
    <property type="entry name" value="RNA3'P_cycl/enolpyr_Trfase_a/b"/>
</dbReference>
<keyword evidence="7" id="KW-0963">Cytoplasm</keyword>
<comment type="function">
    <text evidence="7">Catalyzes the transfer of the enolpyruvyl moiety of phosphoenolpyruvate (PEP) to the 5-hydroxyl of shikimate-3-phosphate (S3P) to produce enolpyruvyl shikimate-3-phosphate and inorganic phosphate.</text>
</comment>
<dbReference type="InterPro" id="IPR023193">
    <property type="entry name" value="EPSP_synthase_CS"/>
</dbReference>
<feature type="binding site" evidence="7">
    <location>
        <position position="19"/>
    </location>
    <ligand>
        <name>phosphoenolpyruvate</name>
        <dbReference type="ChEBI" id="CHEBI:58702"/>
    </ligand>
</feature>
<dbReference type="Gene3D" id="3.65.10.10">
    <property type="entry name" value="Enolpyruvate transferase domain"/>
    <property type="match status" value="2"/>
</dbReference>
<protein>
    <recommendedName>
        <fullName evidence="7">3-phosphoshikimate 1-carboxyvinyltransferase</fullName>
        <ecNumber evidence="7">2.5.1.19</ecNumber>
    </recommendedName>
    <alternativeName>
        <fullName evidence="7">5-enolpyruvylshikimate-3-phosphate synthase</fullName>
        <shortName evidence="7">EPSP synthase</shortName>
        <shortName evidence="7">EPSPS</shortName>
    </alternativeName>
</protein>
<evidence type="ECO:0000256" key="3">
    <source>
        <dbReference type="ARBA" id="ARBA00022605"/>
    </source>
</evidence>
<proteinExistence type="inferred from homology"/>
<evidence type="ECO:0000256" key="5">
    <source>
        <dbReference type="ARBA" id="ARBA00023141"/>
    </source>
</evidence>
<name>H3ZMR0_THELN</name>
<dbReference type="PROSITE" id="PS00885">
    <property type="entry name" value="EPSP_SYNTHASE_2"/>
    <property type="match status" value="1"/>
</dbReference>
<feature type="binding site" evidence="7">
    <location>
        <position position="153"/>
    </location>
    <ligand>
        <name>3-phosphoshikimate</name>
        <dbReference type="ChEBI" id="CHEBI:145989"/>
    </ligand>
</feature>
<feature type="binding site" evidence="7">
    <location>
        <position position="310"/>
    </location>
    <ligand>
        <name>3-phosphoshikimate</name>
        <dbReference type="ChEBI" id="CHEBI:145989"/>
    </ligand>
</feature>
<dbReference type="PIRSF" id="PIRSF000505">
    <property type="entry name" value="EPSPS"/>
    <property type="match status" value="1"/>
</dbReference>
<dbReference type="Proteomes" id="UP000015502">
    <property type="component" value="Chromosome"/>
</dbReference>
<comment type="pathway">
    <text evidence="1">Metabolic intermediate biosynthesis; chorismate biosynthesis; chorismate from D-erythrose 4-phosphate and phosphoenolpyruvate: step 6/7.</text>
</comment>
<dbReference type="InterPro" id="IPR001986">
    <property type="entry name" value="Enolpyruvate_Tfrase_dom"/>
</dbReference>
<feature type="active site" description="Proton acceptor" evidence="7">
    <location>
        <position position="288"/>
    </location>
</feature>
<feature type="binding site" evidence="7">
    <location>
        <position position="288"/>
    </location>
    <ligand>
        <name>3-phosphoshikimate</name>
        <dbReference type="ChEBI" id="CHEBI:145989"/>
    </ligand>
</feature>
<feature type="binding site" evidence="7">
    <location>
        <position position="385"/>
    </location>
    <ligand>
        <name>phosphoenolpyruvate</name>
        <dbReference type="ChEBI" id="CHEBI:58702"/>
    </ligand>
</feature>
<dbReference type="PANTHER" id="PTHR21090">
    <property type="entry name" value="AROM/DEHYDROQUINATE SYNTHASE"/>
    <property type="match status" value="1"/>
</dbReference>
<dbReference type="CDD" id="cd01556">
    <property type="entry name" value="EPSP_synthase"/>
    <property type="match status" value="1"/>
</dbReference>
<dbReference type="PANTHER" id="PTHR21090:SF5">
    <property type="entry name" value="PENTAFUNCTIONAL AROM POLYPEPTIDE"/>
    <property type="match status" value="1"/>
</dbReference>
<dbReference type="GO" id="GO:0005737">
    <property type="term" value="C:cytoplasm"/>
    <property type="evidence" value="ECO:0007669"/>
    <property type="project" value="UniProtKB-SubCell"/>
</dbReference>
<sequence length="399" mass="43360">MIIRPVDEVRGELDAPPSKSYTHRAYFLALLAEGRSTIENPLVCDDTLATLNALRAFGADVDGKTVVPPEEPSPGFVYARESGTTARFSIALAGSIEGKTLIDGARRLRERPMEGLVKALKDLGAEVDGFSLPLTVKGPVKPGRVSVDASKSSQFVSGLLLLGAKVGLKVEARNPVSKPYIEMTLRTMEAFGVEFERDGFYFEVYPGVKGTRYKVPGDYSTASFFLAAGALYGKVRVNNLLREDVQADMAFLDALEEFGARVKRGRDYVEVDGGELKAVALDCSDFPDSFPILAVVAAYAKGRSVIRARQLRFKESDRVRAMAVNLSRMGVKVRELEDGLEIEGGRPRGAKVETFNDHRIAMAMSIAALGAEGPSVIEDTESVSKSHPGFFDDLRRLLG</sequence>
<dbReference type="UniPathway" id="UPA00053">
    <property type="reaction ID" value="UER00089"/>
</dbReference>
<feature type="binding site" evidence="7">
    <location>
        <position position="318"/>
    </location>
    <ligand>
        <name>phosphoenolpyruvate</name>
        <dbReference type="ChEBI" id="CHEBI:58702"/>
    </ligand>
</feature>
<dbReference type="GO" id="GO:0008652">
    <property type="term" value="P:amino acid biosynthetic process"/>
    <property type="evidence" value="ECO:0007669"/>
    <property type="project" value="UniProtKB-KW"/>
</dbReference>
<feature type="binding site" evidence="7">
    <location>
        <position position="24"/>
    </location>
    <ligand>
        <name>3-phosphoshikimate</name>
        <dbReference type="ChEBI" id="CHEBI:145989"/>
    </ligand>
</feature>
<dbReference type="SUPFAM" id="SSF55205">
    <property type="entry name" value="EPT/RTPC-like"/>
    <property type="match status" value="1"/>
</dbReference>
<feature type="binding site" evidence="7">
    <location>
        <position position="20"/>
    </location>
    <ligand>
        <name>3-phosphoshikimate</name>
        <dbReference type="ChEBI" id="CHEBI:145989"/>
    </ligand>
</feature>
<keyword evidence="3 7" id="KW-0028">Amino-acid biosynthesis</keyword>
<feature type="binding site" evidence="7">
    <location>
        <position position="111"/>
    </location>
    <ligand>
        <name>phosphoenolpyruvate</name>
        <dbReference type="ChEBI" id="CHEBI:58702"/>
    </ligand>
</feature>
<reference evidence="9 10" key="1">
    <citation type="journal article" date="2012" name="J. Bacteriol.">
        <title>Genome sequence of the model hyperthermophilic archaeon Thermococcus litoralis NS-C.</title>
        <authorList>
            <person name="Gardner A.F."/>
            <person name="Kumar S."/>
            <person name="Perler F.B."/>
        </authorList>
    </citation>
    <scope>NUCLEOTIDE SEQUENCE [LARGE SCALE GENOMIC DNA]</scope>
    <source>
        <strain evidence="10">ATCC 51850 / DSM 5473 / JCM 8560 / NS-C</strain>
    </source>
</reference>
<comment type="similarity">
    <text evidence="2 7">Belongs to the EPSP synthase family.</text>
</comment>
<feature type="binding site" evidence="7">
    <location>
        <position position="154"/>
    </location>
    <ligand>
        <name>3-phosphoshikimate</name>
        <dbReference type="ChEBI" id="CHEBI:145989"/>
    </ligand>
</feature>
<feature type="domain" description="Enolpyruvate transferase" evidence="8">
    <location>
        <begin position="4"/>
        <end position="394"/>
    </location>
</feature>
<dbReference type="EC" id="2.5.1.19" evidence="7"/>
<feature type="binding site" evidence="7">
    <location>
        <position position="359"/>
    </location>
    <ligand>
        <name>phosphoenolpyruvate</name>
        <dbReference type="ChEBI" id="CHEBI:58702"/>
    </ligand>
</feature>
<dbReference type="HOGENOM" id="CLU_024321_0_0_2"/>
<organism evidence="9 10">
    <name type="scientific">Thermococcus litoralis (strain ATCC 51850 / DSM 5473 / JCM 8560 / NS-C)</name>
    <dbReference type="NCBI Taxonomy" id="523849"/>
    <lineage>
        <taxon>Archaea</taxon>
        <taxon>Methanobacteriati</taxon>
        <taxon>Methanobacteriota</taxon>
        <taxon>Thermococci</taxon>
        <taxon>Thermococcales</taxon>
        <taxon>Thermococcaceae</taxon>
        <taxon>Thermococcus</taxon>
    </lineage>
</organism>
<keyword evidence="4 7" id="KW-0808">Transferase</keyword>
<feature type="binding site" evidence="7">
    <location>
        <position position="83"/>
    </location>
    <ligand>
        <name>phosphoenolpyruvate</name>
        <dbReference type="ChEBI" id="CHEBI:58702"/>
    </ligand>
</feature>
<evidence type="ECO:0000256" key="2">
    <source>
        <dbReference type="ARBA" id="ARBA00009948"/>
    </source>
</evidence>
<keyword evidence="10" id="KW-1185">Reference proteome</keyword>
<dbReference type="GeneID" id="16549863"/>
<evidence type="ECO:0000313" key="10">
    <source>
        <dbReference type="Proteomes" id="UP000015502"/>
    </source>
</evidence>
<dbReference type="OrthoDB" id="43788at2157"/>
<comment type="subcellular location">
    <subcellularLocation>
        <location evidence="7">Cytoplasm</location>
    </subcellularLocation>
</comment>
<dbReference type="EMBL" id="CP006670">
    <property type="protein sequence ID" value="EHR78707.1"/>
    <property type="molecule type" value="Genomic_DNA"/>
</dbReference>
<dbReference type="GO" id="GO:0009423">
    <property type="term" value="P:chorismate biosynthetic process"/>
    <property type="evidence" value="ECO:0007669"/>
    <property type="project" value="UniProtKB-UniRule"/>
</dbReference>
<evidence type="ECO:0000256" key="1">
    <source>
        <dbReference type="ARBA" id="ARBA00004811"/>
    </source>
</evidence>
<gene>
    <name evidence="7" type="primary">aroA</name>
    <name evidence="9" type="ORF">OCC_05531</name>
</gene>
<dbReference type="InterPro" id="IPR006264">
    <property type="entry name" value="EPSP_synthase"/>
</dbReference>
<dbReference type="GO" id="GO:0009073">
    <property type="term" value="P:aromatic amino acid family biosynthetic process"/>
    <property type="evidence" value="ECO:0007669"/>
    <property type="project" value="UniProtKB-KW"/>
</dbReference>
<dbReference type="STRING" id="523849.OCC_05531"/>
<evidence type="ECO:0000256" key="4">
    <source>
        <dbReference type="ARBA" id="ARBA00022679"/>
    </source>
</evidence>
<comment type="catalytic activity">
    <reaction evidence="6">
        <text>3-phosphoshikimate + phosphoenolpyruvate = 5-O-(1-carboxyvinyl)-3-phosphoshikimate + phosphate</text>
        <dbReference type="Rhea" id="RHEA:21256"/>
        <dbReference type="ChEBI" id="CHEBI:43474"/>
        <dbReference type="ChEBI" id="CHEBI:57701"/>
        <dbReference type="ChEBI" id="CHEBI:58702"/>
        <dbReference type="ChEBI" id="CHEBI:145989"/>
        <dbReference type="EC" id="2.5.1.19"/>
    </reaction>
    <physiologicalReaction direction="left-to-right" evidence="6">
        <dbReference type="Rhea" id="RHEA:21257"/>
    </physiologicalReaction>
</comment>
<evidence type="ECO:0000256" key="7">
    <source>
        <dbReference type="HAMAP-Rule" id="MF_00210"/>
    </source>
</evidence>
<feature type="binding site" evidence="7">
    <location>
        <position position="152"/>
    </location>
    <ligand>
        <name>3-phosphoshikimate</name>
        <dbReference type="ChEBI" id="CHEBI:145989"/>
    </ligand>
</feature>
<dbReference type="Pfam" id="PF00275">
    <property type="entry name" value="EPSP_synthase"/>
    <property type="match status" value="1"/>
</dbReference>
<dbReference type="KEGG" id="tlt:OCC_05531"/>
<keyword evidence="5 7" id="KW-0057">Aromatic amino acid biosynthesis</keyword>
<feature type="binding site" evidence="7">
    <location>
        <position position="177"/>
    </location>
    <ligand>
        <name>3-phosphoshikimate</name>
        <dbReference type="ChEBI" id="CHEBI:145989"/>
    </ligand>
</feature>
<comment type="subunit">
    <text evidence="7">Monomer.</text>
</comment>
<dbReference type="HAMAP" id="MF_00210">
    <property type="entry name" value="EPSP_synth"/>
    <property type="match status" value="1"/>
</dbReference>
<evidence type="ECO:0000256" key="6">
    <source>
        <dbReference type="ARBA" id="ARBA00044633"/>
    </source>
</evidence>
<accession>H3ZMR0</accession>
<feature type="binding site" evidence="7">
    <location>
        <position position="154"/>
    </location>
    <ligand>
        <name>phosphoenolpyruvate</name>
        <dbReference type="ChEBI" id="CHEBI:58702"/>
    </ligand>
</feature>
<feature type="binding site" evidence="7">
    <location>
        <position position="314"/>
    </location>
    <ligand>
        <name>3-phosphoshikimate</name>
        <dbReference type="ChEBI" id="CHEBI:145989"/>
    </ligand>
</feature>
<evidence type="ECO:0000313" key="9">
    <source>
        <dbReference type="EMBL" id="EHR78707.1"/>
    </source>
</evidence>
<dbReference type="InterPro" id="IPR036968">
    <property type="entry name" value="Enolpyruvate_Tfrase_sf"/>
</dbReference>
<dbReference type="RefSeq" id="WP_004067980.1">
    <property type="nucleotide sequence ID" value="NC_022084.1"/>
</dbReference>
<dbReference type="PaxDb" id="523849-OCC_05531"/>
<evidence type="ECO:0000259" key="8">
    <source>
        <dbReference type="Pfam" id="PF00275"/>
    </source>
</evidence>
<feature type="binding site" evidence="7">
    <location>
        <position position="19"/>
    </location>
    <ligand>
        <name>3-phosphoshikimate</name>
        <dbReference type="ChEBI" id="CHEBI:145989"/>
    </ligand>
</feature>
<dbReference type="AlphaFoldDB" id="H3ZMR0"/>
<dbReference type="GO" id="GO:0003866">
    <property type="term" value="F:3-phosphoshikimate 1-carboxyvinyltransferase activity"/>
    <property type="evidence" value="ECO:0007669"/>
    <property type="project" value="UniProtKB-UniRule"/>
</dbReference>